<protein>
    <recommendedName>
        <fullName evidence="4">F-box protein</fullName>
    </recommendedName>
</protein>
<proteinExistence type="predicted"/>
<feature type="region of interest" description="Disordered" evidence="1">
    <location>
        <begin position="323"/>
        <end position="366"/>
    </location>
</feature>
<comment type="caution">
    <text evidence="2">The sequence shown here is derived from an EMBL/GenBank/DDBJ whole genome shotgun (WGS) entry which is preliminary data.</text>
</comment>
<evidence type="ECO:0000313" key="3">
    <source>
        <dbReference type="Proteomes" id="UP001437256"/>
    </source>
</evidence>
<reference evidence="2 3" key="1">
    <citation type="submission" date="2024-05" db="EMBL/GenBank/DDBJ databases">
        <title>A draft genome resource for the thread blight pathogen Marasmius tenuissimus strain MS-2.</title>
        <authorList>
            <person name="Yulfo-Soto G.E."/>
            <person name="Baruah I.K."/>
            <person name="Amoako-Attah I."/>
            <person name="Bukari Y."/>
            <person name="Meinhardt L.W."/>
            <person name="Bailey B.A."/>
            <person name="Cohen S.P."/>
        </authorList>
    </citation>
    <scope>NUCLEOTIDE SEQUENCE [LARGE SCALE GENOMIC DNA]</scope>
    <source>
        <strain evidence="2 3">MS-2</strain>
    </source>
</reference>
<accession>A0ABR2ZU93</accession>
<evidence type="ECO:0000313" key="2">
    <source>
        <dbReference type="EMBL" id="KAL0064973.1"/>
    </source>
</evidence>
<sequence>MADSLHLILRLSQSAPLDVEFLFEGMGPPEDDENRAIFNAFLEPIMNEAHRWRHLRIDQWEHHTNDSATEHILLPLQDRLTSLESFALEDMGMEDSTLLSAFRGTLGDSNTTFRTLHIHTNDHDLYQLFTIPGGFPFQSIRHIYMDNSLRTSLELISLCPNLITAHFDIPALNAKENWEDLPRPGPQYADVLSDRATPHLLPYLKELTIGVTCMLWRRTLADYPFADVGCVVASIKAPALASLKLISDGLCSRDPFDYNIQTTGREDFTSGLTTLLETSNRVNELQLWHLPIRDTELIAVLEKLPRLRSLDFKEVGKVKFGFSDTDKEENHGGSSPTSDSDSDHDPYAYSEASTTDDEDDMDRVPKPNSTITTELLSWLTWNFDDSRPKINLPELRRIRLRFRDFKSLQTAFEDMFESRLSPSYSLPYICPLRSAFILCTHNGYDKYDWARMKRLQAGGLVIRLMYNWDIDSEDPPVEEEETRFCDTDWRTLGYI</sequence>
<evidence type="ECO:0008006" key="4">
    <source>
        <dbReference type="Google" id="ProtNLM"/>
    </source>
</evidence>
<dbReference type="Proteomes" id="UP001437256">
    <property type="component" value="Unassembled WGS sequence"/>
</dbReference>
<dbReference type="InterPro" id="IPR032675">
    <property type="entry name" value="LRR_dom_sf"/>
</dbReference>
<keyword evidence="3" id="KW-1185">Reference proteome</keyword>
<gene>
    <name evidence="2" type="ORF">AAF712_008097</name>
</gene>
<dbReference type="EMBL" id="JBBXMP010000054">
    <property type="protein sequence ID" value="KAL0064973.1"/>
    <property type="molecule type" value="Genomic_DNA"/>
</dbReference>
<name>A0ABR2ZU93_9AGAR</name>
<organism evidence="2 3">
    <name type="scientific">Marasmius tenuissimus</name>
    <dbReference type="NCBI Taxonomy" id="585030"/>
    <lineage>
        <taxon>Eukaryota</taxon>
        <taxon>Fungi</taxon>
        <taxon>Dikarya</taxon>
        <taxon>Basidiomycota</taxon>
        <taxon>Agaricomycotina</taxon>
        <taxon>Agaricomycetes</taxon>
        <taxon>Agaricomycetidae</taxon>
        <taxon>Agaricales</taxon>
        <taxon>Marasmiineae</taxon>
        <taxon>Marasmiaceae</taxon>
        <taxon>Marasmius</taxon>
    </lineage>
</organism>
<dbReference type="Gene3D" id="3.80.10.10">
    <property type="entry name" value="Ribonuclease Inhibitor"/>
    <property type="match status" value="1"/>
</dbReference>
<evidence type="ECO:0000256" key="1">
    <source>
        <dbReference type="SAM" id="MobiDB-lite"/>
    </source>
</evidence>